<evidence type="ECO:0000313" key="3">
    <source>
        <dbReference type="EMBL" id="TGY59976.1"/>
    </source>
</evidence>
<dbReference type="PANTHER" id="PTHR12526">
    <property type="entry name" value="GLYCOSYLTRANSFERASE"/>
    <property type="match status" value="1"/>
</dbReference>
<accession>A0A3L7ZM08</accession>
<reference evidence="3 5" key="2">
    <citation type="submission" date="2019-04" db="EMBL/GenBank/DDBJ databases">
        <title>Microbes associate with the intestines of laboratory mice.</title>
        <authorList>
            <person name="Navarre W."/>
            <person name="Wong E."/>
            <person name="Huang K."/>
            <person name="Tropini C."/>
            <person name="Ng K."/>
            <person name="Yu B."/>
        </authorList>
    </citation>
    <scope>NUCLEOTIDE SEQUENCE [LARGE SCALE GENOMIC DNA]</scope>
    <source>
        <strain evidence="3 5">NM39_I3</strain>
    </source>
</reference>
<evidence type="ECO:0000313" key="4">
    <source>
        <dbReference type="Proteomes" id="UP000278164"/>
    </source>
</evidence>
<protein>
    <submittedName>
        <fullName evidence="2">Glycosyltransferase</fullName>
    </submittedName>
</protein>
<dbReference type="SUPFAM" id="SSF158745">
    <property type="entry name" value="LanC-like"/>
    <property type="match status" value="1"/>
</dbReference>
<organism evidence="2 4">
    <name type="scientific">Parabacteroides distasonis</name>
    <dbReference type="NCBI Taxonomy" id="823"/>
    <lineage>
        <taxon>Bacteria</taxon>
        <taxon>Pseudomonadati</taxon>
        <taxon>Bacteroidota</taxon>
        <taxon>Bacteroidia</taxon>
        <taxon>Bacteroidales</taxon>
        <taxon>Tannerellaceae</taxon>
        <taxon>Parabacteroides</taxon>
    </lineage>
</organism>
<dbReference type="CDD" id="cd03801">
    <property type="entry name" value="GT4_PimA-like"/>
    <property type="match status" value="1"/>
</dbReference>
<dbReference type="GO" id="GO:0031179">
    <property type="term" value="P:peptide modification"/>
    <property type="evidence" value="ECO:0007669"/>
    <property type="project" value="InterPro"/>
</dbReference>
<dbReference type="Pfam" id="PF00534">
    <property type="entry name" value="Glycos_transf_1"/>
    <property type="match status" value="1"/>
</dbReference>
<dbReference type="GO" id="GO:0016757">
    <property type="term" value="F:glycosyltransferase activity"/>
    <property type="evidence" value="ECO:0007669"/>
    <property type="project" value="InterPro"/>
</dbReference>
<gene>
    <name evidence="2" type="ORF">D7V78_13660</name>
    <name evidence="3" type="ORF">E5342_05570</name>
</gene>
<dbReference type="Gene3D" id="3.40.50.2000">
    <property type="entry name" value="Glycogen Phosphorylase B"/>
    <property type="match status" value="2"/>
</dbReference>
<evidence type="ECO:0000259" key="1">
    <source>
        <dbReference type="Pfam" id="PF00534"/>
    </source>
</evidence>
<dbReference type="OrthoDB" id="1046785at2"/>
<dbReference type="Gene3D" id="1.50.10.20">
    <property type="match status" value="1"/>
</dbReference>
<proteinExistence type="predicted"/>
<dbReference type="InterPro" id="IPR007822">
    <property type="entry name" value="LANC-like"/>
</dbReference>
<dbReference type="EMBL" id="RAYI01000027">
    <property type="protein sequence ID" value="RLT72788.1"/>
    <property type="molecule type" value="Genomic_DNA"/>
</dbReference>
<feature type="domain" description="Glycosyl transferase family 1" evidence="1">
    <location>
        <begin position="488"/>
        <end position="628"/>
    </location>
</feature>
<dbReference type="Proteomes" id="UP000310032">
    <property type="component" value="Unassembled WGS sequence"/>
</dbReference>
<evidence type="ECO:0000313" key="2">
    <source>
        <dbReference type="EMBL" id="RLT72788.1"/>
    </source>
</evidence>
<dbReference type="SUPFAM" id="SSF53756">
    <property type="entry name" value="UDP-Glycosyltransferase/glycogen phosphorylase"/>
    <property type="match status" value="1"/>
</dbReference>
<sequence>MNGMSVCKKHRLFIFLLDRGGIVNKMKCMENCNLKELIDNKLSYLIINSSFVEDCGLFHGRMGFVLFFAHLARTSQNPLYENFSEKLLMEIFEGLHKESSISLESGLCGIGWGVEYLVQNGLMKGNTDEILKDVDTRVMEYDPRRMVNKDFRRGLAGVLIYVMARLSSPRGNRQRPFDDEYLQVLREVVEDWDVNSIKEMPVTLVRDFILLLNGRTVNSVSFSYLFSSVISPQKELSSSDETFFINGLEYCWRCLEDLEKFFLPIFVRNDIFSANKRIYLISNESRSSRYGIGTYINQVTEALVDAEVRVTVILLESRKTNSFCIESHQGIQYLYIGEPLAFNKKISWQLRQRLYAENITMLLSSVVLQTERPIFFLNHVNFVDLAKELRQYYVNAKIVGVVHYMEWSFNLLGDRTKLKEILNSGDTNNSIRKGFDDSLHFFHYCDQVVSIARHSYNFLLEDCKIPVDKLELIPHGIKDQMPDIKDKSLLRKKYGFEDDEVLIVFAGRVDPIKGIDLLSRAFSELCGKYENIRLLIAGEGAYDLIQKQSLFCSKKISLLGFVDKKSLYELFYISNIGVLPSLYEDFGYVAIEMMMNELPLIVGNKSGLEEIVVNGKNGWVVPFERDIKCTEGNTLLLRTYIERMILSSSDTLLMGQESRNRFLLYYELSSFKQLLMERIIQGK</sequence>
<dbReference type="InterPro" id="IPR001296">
    <property type="entry name" value="Glyco_trans_1"/>
</dbReference>
<reference evidence="2 4" key="1">
    <citation type="submission" date="2018-09" db="EMBL/GenBank/DDBJ databases">
        <title>Murine metabolic-syndrome-specific gut microbial biobank.</title>
        <authorList>
            <person name="Liu C."/>
        </authorList>
    </citation>
    <scope>NUCLEOTIDE SEQUENCE [LARGE SCALE GENOMIC DNA]</scope>
    <source>
        <strain evidence="2 4">8-P5</strain>
    </source>
</reference>
<comment type="caution">
    <text evidence="2">The sequence shown here is derived from an EMBL/GenBank/DDBJ whole genome shotgun (WGS) entry which is preliminary data.</text>
</comment>
<dbReference type="Proteomes" id="UP000278164">
    <property type="component" value="Unassembled WGS sequence"/>
</dbReference>
<name>A0A3L7ZM08_PARDI</name>
<dbReference type="AlphaFoldDB" id="A0A3L7ZM08"/>
<keyword evidence="2" id="KW-0808">Transferase</keyword>
<evidence type="ECO:0000313" key="5">
    <source>
        <dbReference type="Proteomes" id="UP000310032"/>
    </source>
</evidence>
<dbReference type="Pfam" id="PF05147">
    <property type="entry name" value="LANC_like"/>
    <property type="match status" value="1"/>
</dbReference>
<dbReference type="EMBL" id="SRYM01000011">
    <property type="protein sequence ID" value="TGY59976.1"/>
    <property type="molecule type" value="Genomic_DNA"/>
</dbReference>